<reference evidence="1 2" key="1">
    <citation type="journal article" date="2017" name="Front. Microbiol.">
        <title>New Insights into the Diversity of the Genus Faecalibacterium.</title>
        <authorList>
            <person name="Benevides L."/>
            <person name="Burman S."/>
            <person name="Martin R."/>
            <person name="Robert V."/>
            <person name="Thomas M."/>
            <person name="Miquel S."/>
            <person name="Chain F."/>
            <person name="Sokol H."/>
            <person name="Bermudez-Humaran L.G."/>
            <person name="Morrison M."/>
            <person name="Langella P."/>
            <person name="Azevedo V.A."/>
            <person name="Chatel J.M."/>
            <person name="Soares S."/>
        </authorList>
    </citation>
    <scope>NUCLEOTIDE SEQUENCE [LARGE SCALE GENOMIC DNA]</scope>
    <source>
        <strain evidence="1 2">CNCM I 4542</strain>
    </source>
</reference>
<evidence type="ECO:0000313" key="1">
    <source>
        <dbReference type="EMBL" id="PLK28259.1"/>
    </source>
</evidence>
<dbReference type="Proteomes" id="UP000221015">
    <property type="component" value="Unassembled WGS sequence"/>
</dbReference>
<proteinExistence type="predicted"/>
<accession>A0A2J4JK72</accession>
<comment type="caution">
    <text evidence="1">The sequence shown here is derived from an EMBL/GenBank/DDBJ whole genome shotgun (WGS) entry which is preliminary data.</text>
</comment>
<evidence type="ECO:0000313" key="2">
    <source>
        <dbReference type="Proteomes" id="UP000221015"/>
    </source>
</evidence>
<organism evidence="1 2">
    <name type="scientific">Faecalibacterium prausnitzii</name>
    <dbReference type="NCBI Taxonomy" id="853"/>
    <lineage>
        <taxon>Bacteria</taxon>
        <taxon>Bacillati</taxon>
        <taxon>Bacillota</taxon>
        <taxon>Clostridia</taxon>
        <taxon>Eubacteriales</taxon>
        <taxon>Oscillospiraceae</taxon>
        <taxon>Faecalibacterium</taxon>
    </lineage>
</organism>
<protein>
    <submittedName>
        <fullName evidence="1">Uncharacterized protein</fullName>
    </submittedName>
</protein>
<dbReference type="EMBL" id="NMTS02000102">
    <property type="protein sequence ID" value="PLK28259.1"/>
    <property type="molecule type" value="Genomic_DNA"/>
</dbReference>
<name>A0A2J4JK72_9FIRM</name>
<gene>
    <name evidence="1" type="ORF">CGS50_013380</name>
</gene>
<sequence length="127" mass="15139">MFCKILVNRWFRVDPVFLRRYNKNEYENLEVNAGKWTRIIVEVEPPARWIRKQKQLRFPQPFAFFAEPCGKAPLQRCIFPQNRAEEGAALCAQNAAFAAFRQARRRVFCFPICCVLRIQELLLFRKN</sequence>
<dbReference type="AlphaFoldDB" id="A0A2J4JK72"/>